<dbReference type="EMBL" id="VSRR010006278">
    <property type="protein sequence ID" value="MPC44421.1"/>
    <property type="molecule type" value="Genomic_DNA"/>
</dbReference>
<gene>
    <name evidence="2" type="ORF">E2C01_038094</name>
</gene>
<evidence type="ECO:0000313" key="2">
    <source>
        <dbReference type="EMBL" id="MPC44421.1"/>
    </source>
</evidence>
<sequence length="238" mass="26602">MMVLTVRDRCKPYVAWAVSRWWEKYSGISQRPAHLSCRILLPAAATLSPQLGKVSAGHPGGVRDEGMKDGVLVGKQRVERPLAASESFPGNSEVALSPPLPPITQHTKPVDTKFYSRVRRPDSRLPRSRVGKFRPSCTAVFSSSQPVSPEAKCLRAAVATGRRPSWYLVTLAHQSVSLCWKWLLNTFIKKYLECLAVRGAESWYYWTVSSDPLRHGKPEREAGAGREEARSGCGWRRE</sequence>
<evidence type="ECO:0000256" key="1">
    <source>
        <dbReference type="SAM" id="MobiDB-lite"/>
    </source>
</evidence>
<evidence type="ECO:0000313" key="3">
    <source>
        <dbReference type="Proteomes" id="UP000324222"/>
    </source>
</evidence>
<dbReference type="Proteomes" id="UP000324222">
    <property type="component" value="Unassembled WGS sequence"/>
</dbReference>
<reference evidence="2 3" key="1">
    <citation type="submission" date="2019-05" db="EMBL/GenBank/DDBJ databases">
        <title>Another draft genome of Portunus trituberculatus and its Hox gene families provides insights of decapod evolution.</title>
        <authorList>
            <person name="Jeong J.-H."/>
            <person name="Song I."/>
            <person name="Kim S."/>
            <person name="Choi T."/>
            <person name="Kim D."/>
            <person name="Ryu S."/>
            <person name="Kim W."/>
        </authorList>
    </citation>
    <scope>NUCLEOTIDE SEQUENCE [LARGE SCALE GENOMIC DNA]</scope>
    <source>
        <tissue evidence="2">Muscle</tissue>
    </source>
</reference>
<accession>A0A5B7FBA7</accession>
<name>A0A5B7FBA7_PORTR</name>
<comment type="caution">
    <text evidence="2">The sequence shown here is derived from an EMBL/GenBank/DDBJ whole genome shotgun (WGS) entry which is preliminary data.</text>
</comment>
<dbReference type="AlphaFoldDB" id="A0A5B7FBA7"/>
<proteinExistence type="predicted"/>
<feature type="region of interest" description="Disordered" evidence="1">
    <location>
        <begin position="215"/>
        <end position="238"/>
    </location>
</feature>
<protein>
    <submittedName>
        <fullName evidence="2">Uncharacterized protein</fullName>
    </submittedName>
</protein>
<keyword evidence="3" id="KW-1185">Reference proteome</keyword>
<organism evidence="2 3">
    <name type="scientific">Portunus trituberculatus</name>
    <name type="common">Swimming crab</name>
    <name type="synonym">Neptunus trituberculatus</name>
    <dbReference type="NCBI Taxonomy" id="210409"/>
    <lineage>
        <taxon>Eukaryota</taxon>
        <taxon>Metazoa</taxon>
        <taxon>Ecdysozoa</taxon>
        <taxon>Arthropoda</taxon>
        <taxon>Crustacea</taxon>
        <taxon>Multicrustacea</taxon>
        <taxon>Malacostraca</taxon>
        <taxon>Eumalacostraca</taxon>
        <taxon>Eucarida</taxon>
        <taxon>Decapoda</taxon>
        <taxon>Pleocyemata</taxon>
        <taxon>Brachyura</taxon>
        <taxon>Eubrachyura</taxon>
        <taxon>Portunoidea</taxon>
        <taxon>Portunidae</taxon>
        <taxon>Portuninae</taxon>
        <taxon>Portunus</taxon>
    </lineage>
</organism>
<feature type="region of interest" description="Disordered" evidence="1">
    <location>
        <begin position="84"/>
        <end position="107"/>
    </location>
</feature>